<proteinExistence type="predicted"/>
<dbReference type="Gene3D" id="3.40.50.300">
    <property type="entry name" value="P-loop containing nucleotide triphosphate hydrolases"/>
    <property type="match status" value="1"/>
</dbReference>
<dbReference type="PRINTS" id="PR00300">
    <property type="entry name" value="CLPPROTEASEA"/>
</dbReference>
<dbReference type="SUPFAM" id="SSF52540">
    <property type="entry name" value="P-loop containing nucleoside triphosphate hydrolases"/>
    <property type="match status" value="1"/>
</dbReference>
<dbReference type="InterPro" id="IPR027417">
    <property type="entry name" value="P-loop_NTPase"/>
</dbReference>
<dbReference type="Pfam" id="PF07724">
    <property type="entry name" value="AAA_2"/>
    <property type="match status" value="1"/>
</dbReference>
<name>A0AAD4PC49_PERFH</name>
<organism evidence="4 5">
    <name type="scientific">Perilla frutescens var. hirtella</name>
    <name type="common">Perilla citriodora</name>
    <name type="synonym">Perilla setoyensis</name>
    <dbReference type="NCBI Taxonomy" id="608512"/>
    <lineage>
        <taxon>Eukaryota</taxon>
        <taxon>Viridiplantae</taxon>
        <taxon>Streptophyta</taxon>
        <taxon>Embryophyta</taxon>
        <taxon>Tracheophyta</taxon>
        <taxon>Spermatophyta</taxon>
        <taxon>Magnoliopsida</taxon>
        <taxon>eudicotyledons</taxon>
        <taxon>Gunneridae</taxon>
        <taxon>Pentapetalae</taxon>
        <taxon>asterids</taxon>
        <taxon>lamiids</taxon>
        <taxon>Lamiales</taxon>
        <taxon>Lamiaceae</taxon>
        <taxon>Nepetoideae</taxon>
        <taxon>Elsholtzieae</taxon>
        <taxon>Perilla</taxon>
    </lineage>
</organism>
<accession>A0AAD4PC49</accession>
<gene>
    <name evidence="4" type="ORF">C2S53_012634</name>
</gene>
<dbReference type="Proteomes" id="UP001190926">
    <property type="component" value="Unassembled WGS sequence"/>
</dbReference>
<dbReference type="InterPro" id="IPR003959">
    <property type="entry name" value="ATPase_AAA_core"/>
</dbReference>
<evidence type="ECO:0000256" key="2">
    <source>
        <dbReference type="ARBA" id="ARBA00022840"/>
    </source>
</evidence>
<dbReference type="GO" id="GO:0005737">
    <property type="term" value="C:cytoplasm"/>
    <property type="evidence" value="ECO:0007669"/>
    <property type="project" value="TreeGrafter"/>
</dbReference>
<dbReference type="PANTHER" id="PTHR11638">
    <property type="entry name" value="ATP-DEPENDENT CLP PROTEASE"/>
    <property type="match status" value="1"/>
</dbReference>
<keyword evidence="5" id="KW-1185">Reference proteome</keyword>
<dbReference type="InterPro" id="IPR050130">
    <property type="entry name" value="ClpA_ClpB"/>
</dbReference>
<keyword evidence="1" id="KW-0547">Nucleotide-binding</keyword>
<dbReference type="GO" id="GO:0034605">
    <property type="term" value="P:cellular response to heat"/>
    <property type="evidence" value="ECO:0007669"/>
    <property type="project" value="TreeGrafter"/>
</dbReference>
<reference evidence="4 5" key="1">
    <citation type="journal article" date="2021" name="Nat. Commun.">
        <title>Incipient diploidization of the medicinal plant Perilla within 10,000 years.</title>
        <authorList>
            <person name="Zhang Y."/>
            <person name="Shen Q."/>
            <person name="Leng L."/>
            <person name="Zhang D."/>
            <person name="Chen S."/>
            <person name="Shi Y."/>
            <person name="Ning Z."/>
            <person name="Chen S."/>
        </authorList>
    </citation>
    <scope>NUCLEOTIDE SEQUENCE [LARGE SCALE GENOMIC DNA]</scope>
    <source>
        <strain evidence="5">cv. PC099</strain>
    </source>
</reference>
<evidence type="ECO:0000313" key="5">
    <source>
        <dbReference type="Proteomes" id="UP001190926"/>
    </source>
</evidence>
<evidence type="ECO:0000313" key="4">
    <source>
        <dbReference type="EMBL" id="KAH6833412.1"/>
    </source>
</evidence>
<dbReference type="AlphaFoldDB" id="A0AAD4PC49"/>
<evidence type="ECO:0000259" key="3">
    <source>
        <dbReference type="Pfam" id="PF07724"/>
    </source>
</evidence>
<keyword evidence="2" id="KW-0067">ATP-binding</keyword>
<dbReference type="PANTHER" id="PTHR11638:SF18">
    <property type="entry name" value="HEAT SHOCK PROTEIN 104"/>
    <property type="match status" value="1"/>
</dbReference>
<sequence length="497" mass="57328">MAEMEVSRIQELEMTYGVLIAQDALTSAAHILQECGNDPNVGKMQVVERACEKLRKSLDLDDEESNLDWDEYCVDRAFIELIELRKEKYDDSRSRFLPTVEREYSEMRSKWECFAKEWGPQLTQMRDNSNNRVVLLRDLRRHMLAFMEYSHTNTNTSDHDETTKLHLINKLLPSLTTANTHLQHTIPTAFKQTRLVRPSHVAQVACSMTGLFLRYFESPFYQRAPLHEQLKSRSLSDKLVMLDDVIHKIACALSKRIPKTAAIFGSFLFLGSHGRGRKRLARTLAQEIYDDKDRFLRIDMSEYKQISRLIKVLDRCAYDVNSHSLLAESVRKNPHSVIVFYKLETAHISVFSKIMSILEVGVAEDDDGNEVYFGDAVVVIVSDVGNKEMIGGLNGRHCYYMVLRNQPVNEIEGFRGMRCELLNVLDYMLLFDPISNDQLNVFAKLVMTYLEKKLRHIPLLHLFRVEGDERFKSGMPYTTSDLLNDITRAGGKDVIVR</sequence>
<protein>
    <recommendedName>
        <fullName evidence="3">ATPase AAA-type core domain-containing protein</fullName>
    </recommendedName>
</protein>
<dbReference type="EMBL" id="SDAM02000058">
    <property type="protein sequence ID" value="KAH6833412.1"/>
    <property type="molecule type" value="Genomic_DNA"/>
</dbReference>
<dbReference type="GO" id="GO:0016887">
    <property type="term" value="F:ATP hydrolysis activity"/>
    <property type="evidence" value="ECO:0007669"/>
    <property type="project" value="InterPro"/>
</dbReference>
<evidence type="ECO:0000256" key="1">
    <source>
        <dbReference type="ARBA" id="ARBA00022741"/>
    </source>
</evidence>
<feature type="domain" description="ATPase AAA-type core" evidence="3">
    <location>
        <begin position="265"/>
        <end position="394"/>
    </location>
</feature>
<comment type="caution">
    <text evidence="4">The sequence shown here is derived from an EMBL/GenBank/DDBJ whole genome shotgun (WGS) entry which is preliminary data.</text>
</comment>
<dbReference type="GO" id="GO:0005524">
    <property type="term" value="F:ATP binding"/>
    <property type="evidence" value="ECO:0007669"/>
    <property type="project" value="UniProtKB-KW"/>
</dbReference>
<dbReference type="InterPro" id="IPR001270">
    <property type="entry name" value="ClpA/B"/>
</dbReference>